<feature type="region of interest" description="Disordered" evidence="1">
    <location>
        <begin position="501"/>
        <end position="526"/>
    </location>
</feature>
<feature type="compositionally biased region" description="Acidic residues" evidence="1">
    <location>
        <begin position="624"/>
        <end position="640"/>
    </location>
</feature>
<dbReference type="PANTHER" id="PTHR39147">
    <property type="entry name" value="PROTEIN SPT21"/>
    <property type="match status" value="1"/>
</dbReference>
<proteinExistence type="predicted"/>
<protein>
    <recommendedName>
        <fullName evidence="2">Ams2/SPT21 N-terminal domain-containing protein</fullName>
    </recommendedName>
</protein>
<feature type="compositionally biased region" description="Low complexity" evidence="1">
    <location>
        <begin position="451"/>
        <end position="467"/>
    </location>
</feature>
<feature type="region of interest" description="Disordered" evidence="1">
    <location>
        <begin position="449"/>
        <end position="477"/>
    </location>
</feature>
<dbReference type="Pfam" id="PF25823">
    <property type="entry name" value="Ams2-SPT21_N"/>
    <property type="match status" value="1"/>
</dbReference>
<keyword evidence="4" id="KW-1185">Reference proteome</keyword>
<dbReference type="InterPro" id="IPR042403">
    <property type="entry name" value="Spt21/Ams2"/>
</dbReference>
<organism evidence="3 4">
    <name type="scientific">Maudiozyma exigua</name>
    <name type="common">Yeast</name>
    <name type="synonym">Kazachstania exigua</name>
    <dbReference type="NCBI Taxonomy" id="34358"/>
    <lineage>
        <taxon>Eukaryota</taxon>
        <taxon>Fungi</taxon>
        <taxon>Dikarya</taxon>
        <taxon>Ascomycota</taxon>
        <taxon>Saccharomycotina</taxon>
        <taxon>Saccharomycetes</taxon>
        <taxon>Saccharomycetales</taxon>
        <taxon>Saccharomycetaceae</taxon>
        <taxon>Maudiozyma</taxon>
    </lineage>
</organism>
<dbReference type="OrthoDB" id="3199820at2759"/>
<evidence type="ECO:0000259" key="2">
    <source>
        <dbReference type="Pfam" id="PF25823"/>
    </source>
</evidence>
<feature type="compositionally biased region" description="Polar residues" evidence="1">
    <location>
        <begin position="646"/>
        <end position="656"/>
    </location>
</feature>
<dbReference type="InterPro" id="IPR057725">
    <property type="entry name" value="Ams2-SPT21_N"/>
</dbReference>
<feature type="region of interest" description="Disordered" evidence="1">
    <location>
        <begin position="218"/>
        <end position="239"/>
    </location>
</feature>
<feature type="compositionally biased region" description="Polar residues" evidence="1">
    <location>
        <begin position="663"/>
        <end position="673"/>
    </location>
</feature>
<sequence length="673" mass="75379">MTLKILYTLEDGSNGSYLARSRKPHEVRVATMPNPSAPNDSDLKLRIGAINLSFVLDEIQLNSPEVMDVYSNCKNGDSIMDYNLYYHDICEVNEPLVSLGLLSKIRSKLEKFKNDKMSTIKEEHDEDEADIDDFEDDEMIIIGRVCSNFSAMLRRSYSNASKKKNKDNADTVTSTPETLEVKLKLKRVITNRPPERPEQSKNISNSTIKTQQYATPTMTNIPKPIRPTKRQTNPKPAPKAIRTQSLPIWDTRMNPAGSGFIKTSIAHKIYMADRQTETLSKQQRQDTHPDALTYEINSLQPDNSVQKIKVDDAISKRFDFMNKKKNTVSNPKNTAKKSSKKVTKATRTKSAKILPAMSTIHIPQAGSPSLHTVTAVNDTPTGKTPCDDDIMLANKENIPPISEHNTTRDMYANLLNFNDNNIDWLNEFNDVSKGLDLVGMMDPPTNSTVDTPIIINTNNPTHTTTKNTPRDIPTVEDMDRTSPIDTLSMPLIDLDQAGKPVIEKPTQHPTNKQRKRSVSGKQTKMTTCQDQLRRLPLLSGPQQQQQQQMQSAKHYMDLSGVIPSDMIIPNSDATVLVNYSPEEEENDDDDNDSKRHGIMPSSPGMMFGYNKNASTHMDVKIDNNSEDDDEEDGDDDDDEKQNDNDVFSSFGGNSNGMLDHDSPATNNCSSDPK</sequence>
<evidence type="ECO:0000313" key="3">
    <source>
        <dbReference type="EMBL" id="KAG0668167.1"/>
    </source>
</evidence>
<dbReference type="AlphaFoldDB" id="A0A9P6WBY2"/>
<dbReference type="Proteomes" id="UP000750334">
    <property type="component" value="Unassembled WGS sequence"/>
</dbReference>
<evidence type="ECO:0000256" key="1">
    <source>
        <dbReference type="SAM" id="MobiDB-lite"/>
    </source>
</evidence>
<dbReference type="PANTHER" id="PTHR39147:SF1">
    <property type="entry name" value="PROTEIN SPT21"/>
    <property type="match status" value="1"/>
</dbReference>
<name>A0A9P6WBY2_MAUEX</name>
<dbReference type="EMBL" id="PUHR01000077">
    <property type="protein sequence ID" value="KAG0668167.1"/>
    <property type="molecule type" value="Genomic_DNA"/>
</dbReference>
<feature type="compositionally biased region" description="Acidic residues" evidence="1">
    <location>
        <begin position="581"/>
        <end position="591"/>
    </location>
</feature>
<feature type="region of interest" description="Disordered" evidence="1">
    <location>
        <begin position="581"/>
        <end position="673"/>
    </location>
</feature>
<gene>
    <name evidence="3" type="ORF">C6P45_004957</name>
</gene>
<dbReference type="GO" id="GO:0030466">
    <property type="term" value="P:silent mating-type cassette heterochromatin formation"/>
    <property type="evidence" value="ECO:0007669"/>
    <property type="project" value="TreeGrafter"/>
</dbReference>
<feature type="domain" description="Ams2/SPT21 N-terminal" evidence="2">
    <location>
        <begin position="1"/>
        <end position="157"/>
    </location>
</feature>
<accession>A0A9P6WBY2</accession>
<dbReference type="GO" id="GO:0006357">
    <property type="term" value="P:regulation of transcription by RNA polymerase II"/>
    <property type="evidence" value="ECO:0007669"/>
    <property type="project" value="TreeGrafter"/>
</dbReference>
<reference evidence="3 4" key="1">
    <citation type="submission" date="2020-11" db="EMBL/GenBank/DDBJ databases">
        <title>Kefir isolates.</title>
        <authorList>
            <person name="Marcisauskas S."/>
            <person name="Kim Y."/>
            <person name="Blasche S."/>
        </authorList>
    </citation>
    <scope>NUCLEOTIDE SEQUENCE [LARGE SCALE GENOMIC DNA]</scope>
    <source>
        <strain evidence="3 4">OG2</strain>
    </source>
</reference>
<feature type="compositionally biased region" description="Basic residues" evidence="1">
    <location>
        <begin position="334"/>
        <end position="348"/>
    </location>
</feature>
<comment type="caution">
    <text evidence="3">The sequence shown here is derived from an EMBL/GenBank/DDBJ whole genome shotgun (WGS) entry which is preliminary data.</text>
</comment>
<evidence type="ECO:0000313" key="4">
    <source>
        <dbReference type="Proteomes" id="UP000750334"/>
    </source>
</evidence>
<dbReference type="GO" id="GO:0000183">
    <property type="term" value="P:rDNA heterochromatin formation"/>
    <property type="evidence" value="ECO:0007669"/>
    <property type="project" value="TreeGrafter"/>
</dbReference>
<feature type="region of interest" description="Disordered" evidence="1">
    <location>
        <begin position="324"/>
        <end position="348"/>
    </location>
</feature>